<keyword evidence="3 5" id="KW-0597">Phosphoprotein</keyword>
<evidence type="ECO:0000256" key="4">
    <source>
        <dbReference type="ARBA" id="ARBA00023012"/>
    </source>
</evidence>
<dbReference type="AlphaFoldDB" id="A0A097QIC8"/>
<keyword evidence="4" id="KW-0902">Two-component regulatory system</keyword>
<evidence type="ECO:0000313" key="7">
    <source>
        <dbReference type="EMBL" id="AIW19481.1"/>
    </source>
</evidence>
<dbReference type="InterPro" id="IPR053403">
    <property type="entry name" value="QS_phosphorelay_intermediate"/>
</dbReference>
<evidence type="ECO:0000256" key="1">
    <source>
        <dbReference type="ARBA" id="ARBA00011245"/>
    </source>
</evidence>
<feature type="domain" description="HPt" evidence="6">
    <location>
        <begin position="17"/>
        <end position="113"/>
    </location>
</feature>
<evidence type="ECO:0000313" key="11">
    <source>
        <dbReference type="Proteomes" id="UP000576645"/>
    </source>
</evidence>
<dbReference type="InterPro" id="IPR008207">
    <property type="entry name" value="Sig_transdc_His_kin_Hpt_dom"/>
</dbReference>
<accession>A0A097QIC8</accession>
<evidence type="ECO:0000313" key="8">
    <source>
        <dbReference type="EMBL" id="KJY78163.1"/>
    </source>
</evidence>
<organism evidence="9 11">
    <name type="scientific">Vibrio coralliilyticus</name>
    <dbReference type="NCBI Taxonomy" id="190893"/>
    <lineage>
        <taxon>Bacteria</taxon>
        <taxon>Pseudomonadati</taxon>
        <taxon>Pseudomonadota</taxon>
        <taxon>Gammaproteobacteria</taxon>
        <taxon>Vibrionales</taxon>
        <taxon>Vibrionaceae</taxon>
        <taxon>Vibrio</taxon>
    </lineage>
</organism>
<dbReference type="OrthoDB" id="6313555at2"/>
<evidence type="ECO:0000256" key="3">
    <source>
        <dbReference type="ARBA" id="ARBA00022553"/>
    </source>
</evidence>
<dbReference type="EMBL" id="JXXR01000001">
    <property type="protein sequence ID" value="KJY78163.1"/>
    <property type="molecule type" value="Genomic_DNA"/>
</dbReference>
<feature type="modified residue" description="Phosphohistidine" evidence="5">
    <location>
        <position position="56"/>
    </location>
</feature>
<reference evidence="7 10" key="1">
    <citation type="submission" date="2014-10" db="EMBL/GenBank/DDBJ databases">
        <title>The Complete Genome Sequence for the Shellfish Pathogen Vibrio coralliilyticus RE98 Isolated from a Shellfish Hatchery.</title>
        <authorList>
            <person name="Richards G.P."/>
            <person name="Bono J.L."/>
            <person name="Watson M.A."/>
            <person name="Needleman D.S."/>
        </authorList>
    </citation>
    <scope>NUCLEOTIDE SEQUENCE [LARGE SCALE GENOMIC DNA]</scope>
    <source>
        <strain evidence="7 10">RE98</strain>
    </source>
</reference>
<gene>
    <name evidence="9" type="ORF">F0238_08480</name>
    <name evidence="7" type="ORF">IX92_10590</name>
    <name evidence="8" type="ORF">TW71_03825</name>
</gene>
<dbReference type="NCBIfam" id="NF041948">
    <property type="entry name" value="Phrelay_LuxU_Vib"/>
    <property type="match status" value="1"/>
</dbReference>
<evidence type="ECO:0000259" key="6">
    <source>
        <dbReference type="PROSITE" id="PS50894"/>
    </source>
</evidence>
<protein>
    <recommendedName>
        <fullName evidence="2">Phosphorelay protein LuxU</fullName>
    </recommendedName>
</protein>
<name>A0A097QIC8_9VIBR</name>
<evidence type="ECO:0000313" key="9">
    <source>
        <dbReference type="EMBL" id="NOJ22772.1"/>
    </source>
</evidence>
<dbReference type="PROSITE" id="PS50894">
    <property type="entry name" value="HPT"/>
    <property type="match status" value="1"/>
</dbReference>
<comment type="subunit">
    <text evidence="1">Monomer.</text>
</comment>
<evidence type="ECO:0000256" key="5">
    <source>
        <dbReference type="PROSITE-ProRule" id="PRU00110"/>
    </source>
</evidence>
<dbReference type="EMBL" id="VTXP01000004">
    <property type="protein sequence ID" value="NOJ22772.1"/>
    <property type="molecule type" value="Genomic_DNA"/>
</dbReference>
<sequence>MEVLNQTKIDRLASEIGADNVPILLDIFLGELAQYIEKLSTDEGLDKDAYLKEISHALKSSAASFGAESLCAYAVEVDAKAKSGQTLDISATQQQMVALLSETQQRYKALLAQ</sequence>
<dbReference type="KEGG" id="vcy:IX92_10590"/>
<dbReference type="Proteomes" id="UP000576645">
    <property type="component" value="Unassembled WGS sequence"/>
</dbReference>
<evidence type="ECO:0000313" key="10">
    <source>
        <dbReference type="Proteomes" id="UP000030081"/>
    </source>
</evidence>
<dbReference type="Proteomes" id="UP000030081">
    <property type="component" value="Chromosome 1"/>
</dbReference>
<dbReference type="GO" id="GO:0004672">
    <property type="term" value="F:protein kinase activity"/>
    <property type="evidence" value="ECO:0007669"/>
    <property type="project" value="UniProtKB-ARBA"/>
</dbReference>
<dbReference type="STRING" id="190893.BA953_13775"/>
<dbReference type="Pfam" id="PF01627">
    <property type="entry name" value="Hpt"/>
    <property type="match status" value="1"/>
</dbReference>
<evidence type="ECO:0000256" key="2">
    <source>
        <dbReference type="ARBA" id="ARBA00017260"/>
    </source>
</evidence>
<dbReference type="Gene3D" id="1.20.120.160">
    <property type="entry name" value="HPT domain"/>
    <property type="match status" value="1"/>
</dbReference>
<dbReference type="InterPro" id="IPR036641">
    <property type="entry name" value="HPT_dom_sf"/>
</dbReference>
<dbReference type="KEGG" id="vct:JV59_27875"/>
<dbReference type="EMBL" id="CP009617">
    <property type="protein sequence ID" value="AIW19481.1"/>
    <property type="molecule type" value="Genomic_DNA"/>
</dbReference>
<proteinExistence type="predicted"/>
<reference evidence="9 11" key="3">
    <citation type="submission" date="2019-09" db="EMBL/GenBank/DDBJ databases">
        <title>Draft genome sequencing and comparative genomics of hatchery-associated Vibrios.</title>
        <authorList>
            <person name="Kehlet-Delgado H."/>
            <person name="Mueller R.S."/>
        </authorList>
    </citation>
    <scope>NUCLEOTIDE SEQUENCE [LARGE SCALE GENOMIC DNA]</scope>
    <source>
        <strain evidence="9 11">09-121-3</strain>
    </source>
</reference>
<keyword evidence="10" id="KW-1185">Reference proteome</keyword>
<dbReference type="GO" id="GO:0000160">
    <property type="term" value="P:phosphorelay signal transduction system"/>
    <property type="evidence" value="ECO:0007669"/>
    <property type="project" value="UniProtKB-KW"/>
</dbReference>
<dbReference type="SUPFAM" id="SSF47226">
    <property type="entry name" value="Histidine-containing phosphotransfer domain, HPT domain"/>
    <property type="match status" value="1"/>
</dbReference>
<reference evidence="8" key="2">
    <citation type="journal article" date="2015" name="BMC Genomics">
        <title>Genome mining reveals unlocked bioactive potential of marine Gram-negative bacteria.</title>
        <authorList>
            <person name="Machado H."/>
            <person name="Sonnenschein E.C."/>
            <person name="Melchiorsen J."/>
            <person name="Gram L."/>
        </authorList>
    </citation>
    <scope>NUCLEOTIDE SEQUENCE</scope>
    <source>
        <strain evidence="8">S2052</strain>
    </source>
</reference>